<dbReference type="GO" id="GO:0006397">
    <property type="term" value="P:mRNA processing"/>
    <property type="evidence" value="ECO:0007669"/>
    <property type="project" value="UniProtKB-KW"/>
</dbReference>
<evidence type="ECO:0000256" key="19">
    <source>
        <dbReference type="ARBA" id="ARBA00049513"/>
    </source>
</evidence>
<dbReference type="PANTHER" id="PTHR45846:SF1">
    <property type="entry name" value="TRNA-DIHYDROURIDINE(47) SYNTHASE [NAD(P)(+)]-LIKE"/>
    <property type="match status" value="1"/>
</dbReference>
<dbReference type="AlphaFoldDB" id="A0A830H8R9"/>
<keyword evidence="9" id="KW-0677">Repeat</keyword>
<feature type="region of interest" description="Disordered" evidence="20">
    <location>
        <begin position="1"/>
        <end position="20"/>
    </location>
</feature>
<comment type="catalytic activity">
    <reaction evidence="17">
        <text>a 5,6-dihydrouridine in mRNA + NAD(+) = a uridine in mRNA + NADH + H(+)</text>
        <dbReference type="Rhea" id="RHEA:69851"/>
        <dbReference type="Rhea" id="RHEA-COMP:14658"/>
        <dbReference type="Rhea" id="RHEA-COMP:17789"/>
        <dbReference type="ChEBI" id="CHEBI:15378"/>
        <dbReference type="ChEBI" id="CHEBI:57540"/>
        <dbReference type="ChEBI" id="CHEBI:57945"/>
        <dbReference type="ChEBI" id="CHEBI:65315"/>
        <dbReference type="ChEBI" id="CHEBI:74443"/>
    </reaction>
    <physiologicalReaction direction="right-to-left" evidence="17">
        <dbReference type="Rhea" id="RHEA:69853"/>
    </physiologicalReaction>
</comment>
<evidence type="ECO:0000313" key="22">
    <source>
        <dbReference type="EMBL" id="GHP02390.1"/>
    </source>
</evidence>
<protein>
    <recommendedName>
        <fullName evidence="3">tRNA-dihydrouridine(47) synthase [NAD(P)(+)]</fullName>
        <ecNumber evidence="3">1.3.1.89</ecNumber>
    </recommendedName>
</protein>
<keyword evidence="23" id="KW-1185">Reference proteome</keyword>
<evidence type="ECO:0000256" key="10">
    <source>
        <dbReference type="ARBA" id="ARBA00022771"/>
    </source>
</evidence>
<dbReference type="Gene3D" id="3.20.20.70">
    <property type="entry name" value="Aldolase class I"/>
    <property type="match status" value="1"/>
</dbReference>
<evidence type="ECO:0000256" key="9">
    <source>
        <dbReference type="ARBA" id="ARBA00022737"/>
    </source>
</evidence>
<keyword evidence="7" id="KW-0819">tRNA processing</keyword>
<evidence type="ECO:0000313" key="23">
    <source>
        <dbReference type="Proteomes" id="UP000660262"/>
    </source>
</evidence>
<evidence type="ECO:0000256" key="5">
    <source>
        <dbReference type="ARBA" id="ARBA00022643"/>
    </source>
</evidence>
<evidence type="ECO:0000256" key="1">
    <source>
        <dbReference type="ARBA" id="ARBA00001917"/>
    </source>
</evidence>
<reference evidence="22" key="1">
    <citation type="submission" date="2020-10" db="EMBL/GenBank/DDBJ databases">
        <title>Unveiling of a novel bifunctional photoreceptor, Dualchrome1, isolated from a cosmopolitan green alga.</title>
        <authorList>
            <person name="Suzuki S."/>
            <person name="Kawachi M."/>
        </authorList>
    </citation>
    <scope>NUCLEOTIDE SEQUENCE</scope>
    <source>
        <strain evidence="22">NIES 2893</strain>
    </source>
</reference>
<evidence type="ECO:0000256" key="15">
    <source>
        <dbReference type="ARBA" id="ARBA00045934"/>
    </source>
</evidence>
<evidence type="ECO:0000256" key="8">
    <source>
        <dbReference type="ARBA" id="ARBA00022723"/>
    </source>
</evidence>
<evidence type="ECO:0000256" key="18">
    <source>
        <dbReference type="ARBA" id="ARBA00049447"/>
    </source>
</evidence>
<evidence type="ECO:0000256" key="6">
    <source>
        <dbReference type="ARBA" id="ARBA00022664"/>
    </source>
</evidence>
<dbReference type="GO" id="GO:0008270">
    <property type="term" value="F:zinc ion binding"/>
    <property type="evidence" value="ECO:0007669"/>
    <property type="project" value="UniProtKB-KW"/>
</dbReference>
<comment type="caution">
    <text evidence="22">The sequence shown here is derived from an EMBL/GenBank/DDBJ whole genome shotgun (WGS) entry which is preliminary data.</text>
</comment>
<sequence>MAEDAPPQSSPSVAHPHTHQSSSVACVGVSSSSASSVVAELVARCIAPIKPAFCLTPSEIQLIKAKTSGNGDSNNDGSGNNAADGDNQQPVVHEKESRRKQKQRAARERQRQKEAGDAEKPVGLKVERNRPHGTLLWDLRGNYYRFHKADETLQSMGISPKFGYKDKPPSKQRPREPTAETATGEHAQGQGGDDDEAQASKRAKIDDNNTVAVGAIADASPKQPIDFHGKTYLAPLTTVGNLPFRRLCKRLGVDITCSEMAVATNILQGVKQEWALLRRHPEEDMFGAQIAGGYADALARCTDLLVEELGDGLDFIDVNCGCPIDLIVNKGAGSCLLTRPKRLEQIATSMVKVSAGRIPITIKLRMGYQDNANVAHEIVPLAKAWGISAVTLHGRSRAQRYSRCADWDYIRRCSAVSTVPLVGNGDVFDFEDYVSATAGSASVQAGGDGGDGTLADAPVSSVMVARGALVKPWIFTEIKERRRWDISSGERFNLVKDFVKFGFEHWGADERGVETCRRFLLEWLSYTHRYIPVGLLEVQPQRLNWRPPVYRGRDDLETLMSSEKPEDWIELATRAIGKPPPEGFRFTPKHKSSSYEGGKHAAEEGANG</sequence>
<feature type="region of interest" description="Disordered" evidence="20">
    <location>
        <begin position="579"/>
        <end position="608"/>
    </location>
</feature>
<name>A0A830H8R9_9CHLO</name>
<dbReference type="InterPro" id="IPR013785">
    <property type="entry name" value="Aldolase_TIM"/>
</dbReference>
<comment type="catalytic activity">
    <reaction evidence="19">
        <text>5,6-dihydrouridine(47) in tRNA + NADP(+) = uridine(47) in tRNA + NADPH + H(+)</text>
        <dbReference type="Rhea" id="RHEA:53360"/>
        <dbReference type="Rhea" id="RHEA-COMP:13539"/>
        <dbReference type="Rhea" id="RHEA-COMP:13540"/>
        <dbReference type="ChEBI" id="CHEBI:15378"/>
        <dbReference type="ChEBI" id="CHEBI:57783"/>
        <dbReference type="ChEBI" id="CHEBI:58349"/>
        <dbReference type="ChEBI" id="CHEBI:65315"/>
        <dbReference type="ChEBI" id="CHEBI:74443"/>
        <dbReference type="EC" id="1.3.1.89"/>
    </reaction>
    <physiologicalReaction direction="right-to-left" evidence="19">
        <dbReference type="Rhea" id="RHEA:53362"/>
    </physiologicalReaction>
</comment>
<keyword evidence="5" id="KW-0288">FMN</keyword>
<keyword evidence="10" id="KW-0863">Zinc-finger</keyword>
<keyword evidence="12" id="KW-0521">NADP</keyword>
<feature type="compositionally biased region" description="Basic and acidic residues" evidence="20">
    <location>
        <begin position="597"/>
        <end position="608"/>
    </location>
</feature>
<evidence type="ECO:0000256" key="12">
    <source>
        <dbReference type="ARBA" id="ARBA00022857"/>
    </source>
</evidence>
<dbReference type="Proteomes" id="UP000660262">
    <property type="component" value="Unassembled WGS sequence"/>
</dbReference>
<dbReference type="GO" id="GO:0050660">
    <property type="term" value="F:flavin adenine dinucleotide binding"/>
    <property type="evidence" value="ECO:0007669"/>
    <property type="project" value="InterPro"/>
</dbReference>
<evidence type="ECO:0000256" key="11">
    <source>
        <dbReference type="ARBA" id="ARBA00022833"/>
    </source>
</evidence>
<comment type="similarity">
    <text evidence="2">Belongs to the Dus family. Dus3 subfamily.</text>
</comment>
<dbReference type="OrthoDB" id="259935at2759"/>
<feature type="region of interest" description="Disordered" evidence="20">
    <location>
        <begin position="66"/>
        <end position="127"/>
    </location>
</feature>
<dbReference type="GO" id="GO:0003723">
    <property type="term" value="F:RNA binding"/>
    <property type="evidence" value="ECO:0007669"/>
    <property type="project" value="TreeGrafter"/>
</dbReference>
<feature type="compositionally biased region" description="Basic and acidic residues" evidence="20">
    <location>
        <begin position="105"/>
        <end position="127"/>
    </location>
</feature>
<keyword evidence="13" id="KW-0560">Oxidoreductase</keyword>
<keyword evidence="6" id="KW-0507">mRNA processing</keyword>
<proteinExistence type="inferred from homology"/>
<evidence type="ECO:0000256" key="3">
    <source>
        <dbReference type="ARBA" id="ARBA00012376"/>
    </source>
</evidence>
<gene>
    <name evidence="22" type="ORF">PPROV_000114700</name>
</gene>
<evidence type="ECO:0000256" key="16">
    <source>
        <dbReference type="ARBA" id="ARBA00048266"/>
    </source>
</evidence>
<dbReference type="EC" id="1.3.1.89" evidence="3"/>
<organism evidence="22 23">
    <name type="scientific">Pycnococcus provasolii</name>
    <dbReference type="NCBI Taxonomy" id="41880"/>
    <lineage>
        <taxon>Eukaryota</taxon>
        <taxon>Viridiplantae</taxon>
        <taxon>Chlorophyta</taxon>
        <taxon>Pseudoscourfieldiophyceae</taxon>
        <taxon>Pseudoscourfieldiales</taxon>
        <taxon>Pycnococcaceae</taxon>
        <taxon>Pycnococcus</taxon>
    </lineage>
</organism>
<keyword evidence="8" id="KW-0479">Metal-binding</keyword>
<comment type="catalytic activity">
    <reaction evidence="16">
        <text>5,6-dihydrouridine(47) in tRNA + NAD(+) = uridine(47) in tRNA + NADH + H(+)</text>
        <dbReference type="Rhea" id="RHEA:53364"/>
        <dbReference type="Rhea" id="RHEA-COMP:13539"/>
        <dbReference type="Rhea" id="RHEA-COMP:13540"/>
        <dbReference type="ChEBI" id="CHEBI:15378"/>
        <dbReference type="ChEBI" id="CHEBI:57540"/>
        <dbReference type="ChEBI" id="CHEBI:57945"/>
        <dbReference type="ChEBI" id="CHEBI:65315"/>
        <dbReference type="ChEBI" id="CHEBI:74443"/>
        <dbReference type="EC" id="1.3.1.89"/>
    </reaction>
    <physiologicalReaction direction="right-to-left" evidence="16">
        <dbReference type="Rhea" id="RHEA:53366"/>
    </physiologicalReaction>
</comment>
<keyword evidence="4" id="KW-0285">Flavoprotein</keyword>
<evidence type="ECO:0000256" key="14">
    <source>
        <dbReference type="ARBA" id="ARBA00023027"/>
    </source>
</evidence>
<dbReference type="PROSITE" id="PS01136">
    <property type="entry name" value="UPF0034"/>
    <property type="match status" value="1"/>
</dbReference>
<dbReference type="SUPFAM" id="SSF51395">
    <property type="entry name" value="FMN-linked oxidoreductases"/>
    <property type="match status" value="1"/>
</dbReference>
<dbReference type="FunFam" id="3.20.20.70:FF:000067">
    <property type="entry name" value="tRNA-dihydrouridine(47) synthase [NAD(P)(+)]"/>
    <property type="match status" value="1"/>
</dbReference>
<dbReference type="EMBL" id="BNJQ01000003">
    <property type="protein sequence ID" value="GHP02390.1"/>
    <property type="molecule type" value="Genomic_DNA"/>
</dbReference>
<dbReference type="PANTHER" id="PTHR45846">
    <property type="entry name" value="TRNA-DIHYDROURIDINE(47) SYNTHASE [NAD(P)(+)]-LIKE"/>
    <property type="match status" value="1"/>
</dbReference>
<dbReference type="InterPro" id="IPR018517">
    <property type="entry name" value="tRNA_hU_synthase_CS"/>
</dbReference>
<dbReference type="GO" id="GO:0102265">
    <property type="term" value="F:tRNA-dihydrouridine47 synthase activity"/>
    <property type="evidence" value="ECO:0007669"/>
    <property type="project" value="UniProtKB-EC"/>
</dbReference>
<feature type="domain" description="DUS-like FMN-binding" evidence="21">
    <location>
        <begin position="233"/>
        <end position="483"/>
    </location>
</feature>
<dbReference type="InterPro" id="IPR035587">
    <property type="entry name" value="DUS-like_FMN-bd"/>
</dbReference>
<feature type="region of interest" description="Disordered" evidence="20">
    <location>
        <begin position="157"/>
        <end position="198"/>
    </location>
</feature>
<accession>A0A830H8R9</accession>
<comment type="catalytic activity">
    <reaction evidence="18">
        <text>a 5,6-dihydrouridine in mRNA + NADP(+) = a uridine in mRNA + NADPH + H(+)</text>
        <dbReference type="Rhea" id="RHEA:69855"/>
        <dbReference type="Rhea" id="RHEA-COMP:14658"/>
        <dbReference type="Rhea" id="RHEA-COMP:17789"/>
        <dbReference type="ChEBI" id="CHEBI:15378"/>
        <dbReference type="ChEBI" id="CHEBI:57783"/>
        <dbReference type="ChEBI" id="CHEBI:58349"/>
        <dbReference type="ChEBI" id="CHEBI:65315"/>
        <dbReference type="ChEBI" id="CHEBI:74443"/>
    </reaction>
    <physiologicalReaction direction="right-to-left" evidence="18">
        <dbReference type="Rhea" id="RHEA:69857"/>
    </physiologicalReaction>
</comment>
<evidence type="ECO:0000256" key="7">
    <source>
        <dbReference type="ARBA" id="ARBA00022694"/>
    </source>
</evidence>
<keyword evidence="11" id="KW-0862">Zinc</keyword>
<dbReference type="CDD" id="cd02801">
    <property type="entry name" value="DUS_like_FMN"/>
    <property type="match status" value="1"/>
</dbReference>
<evidence type="ECO:0000256" key="17">
    <source>
        <dbReference type="ARBA" id="ARBA00048342"/>
    </source>
</evidence>
<comment type="function">
    <text evidence="15">Catalyzes the synthesis of dihydrouridine, a modified base found in the D-loop of most tRNAs. Specifically modifies U47 in cytoplasmic tRNAs. Catalyzes the synthesis of dihydrouridine in some mRNAs, thereby affecting their translation.</text>
</comment>
<evidence type="ECO:0000256" key="20">
    <source>
        <dbReference type="SAM" id="MobiDB-lite"/>
    </source>
</evidence>
<comment type="cofactor">
    <cofactor evidence="1">
        <name>FMN</name>
        <dbReference type="ChEBI" id="CHEBI:58210"/>
    </cofactor>
</comment>
<evidence type="ECO:0000256" key="4">
    <source>
        <dbReference type="ARBA" id="ARBA00022630"/>
    </source>
</evidence>
<evidence type="ECO:0000256" key="13">
    <source>
        <dbReference type="ARBA" id="ARBA00023002"/>
    </source>
</evidence>
<evidence type="ECO:0000259" key="21">
    <source>
        <dbReference type="Pfam" id="PF01207"/>
    </source>
</evidence>
<feature type="compositionally biased region" description="Basic and acidic residues" evidence="20">
    <location>
        <begin position="163"/>
        <end position="178"/>
    </location>
</feature>
<dbReference type="Pfam" id="PF01207">
    <property type="entry name" value="Dus"/>
    <property type="match status" value="1"/>
</dbReference>
<keyword evidence="14" id="KW-0520">NAD</keyword>
<evidence type="ECO:0000256" key="2">
    <source>
        <dbReference type="ARBA" id="ARBA00005451"/>
    </source>
</evidence>
<feature type="compositionally biased region" description="Low complexity" evidence="20">
    <location>
        <begin position="68"/>
        <end position="87"/>
    </location>
</feature>